<evidence type="ECO:0000313" key="10">
    <source>
        <dbReference type="Proteomes" id="UP001140510"/>
    </source>
</evidence>
<keyword evidence="3 7" id="KW-1133">Transmembrane helix</keyword>
<dbReference type="PANTHER" id="PTHR33048:SF105">
    <property type="match status" value="1"/>
</dbReference>
<comment type="caution">
    <text evidence="9">The sequence shown here is derived from an EMBL/GenBank/DDBJ whole genome shotgun (WGS) entry which is preliminary data.</text>
</comment>
<evidence type="ECO:0000259" key="8">
    <source>
        <dbReference type="Pfam" id="PF20684"/>
    </source>
</evidence>
<dbReference type="InterPro" id="IPR052337">
    <property type="entry name" value="SAT4-like"/>
</dbReference>
<feature type="transmembrane region" description="Helical" evidence="7">
    <location>
        <begin position="97"/>
        <end position="119"/>
    </location>
</feature>
<keyword evidence="4 7" id="KW-0472">Membrane</keyword>
<evidence type="ECO:0000256" key="6">
    <source>
        <dbReference type="SAM" id="MobiDB-lite"/>
    </source>
</evidence>
<feature type="transmembrane region" description="Helical" evidence="7">
    <location>
        <begin position="40"/>
        <end position="59"/>
    </location>
</feature>
<dbReference type="AlphaFoldDB" id="A0A9W8ZGH2"/>
<comment type="subcellular location">
    <subcellularLocation>
        <location evidence="1">Membrane</location>
        <topology evidence="1">Multi-pass membrane protein</topology>
    </subcellularLocation>
</comment>
<feature type="transmembrane region" description="Helical" evidence="7">
    <location>
        <begin position="255"/>
        <end position="275"/>
    </location>
</feature>
<dbReference type="GO" id="GO:0016020">
    <property type="term" value="C:membrane"/>
    <property type="evidence" value="ECO:0007669"/>
    <property type="project" value="UniProtKB-SubCell"/>
</dbReference>
<keyword evidence="10" id="KW-1185">Reference proteome</keyword>
<dbReference type="PANTHER" id="PTHR33048">
    <property type="entry name" value="PTH11-LIKE INTEGRAL MEMBRANE PROTEIN (AFU_ORTHOLOGUE AFUA_5G11245)"/>
    <property type="match status" value="1"/>
</dbReference>
<proteinExistence type="inferred from homology"/>
<feature type="region of interest" description="Disordered" evidence="6">
    <location>
        <begin position="303"/>
        <end position="323"/>
    </location>
</feature>
<feature type="transmembrane region" description="Helical" evidence="7">
    <location>
        <begin position="131"/>
        <end position="152"/>
    </location>
</feature>
<name>A0A9W8ZGH2_9PLEO</name>
<feature type="transmembrane region" description="Helical" evidence="7">
    <location>
        <begin position="6"/>
        <end position="25"/>
    </location>
</feature>
<dbReference type="InterPro" id="IPR049326">
    <property type="entry name" value="Rhodopsin_dom_fungi"/>
</dbReference>
<evidence type="ECO:0000256" key="4">
    <source>
        <dbReference type="ARBA" id="ARBA00023136"/>
    </source>
</evidence>
<evidence type="ECO:0000256" key="3">
    <source>
        <dbReference type="ARBA" id="ARBA00022989"/>
    </source>
</evidence>
<keyword evidence="2 7" id="KW-0812">Transmembrane</keyword>
<reference evidence="9" key="1">
    <citation type="submission" date="2022-10" db="EMBL/GenBank/DDBJ databases">
        <title>Tapping the CABI collections for fungal endophytes: first genome assemblies for Collariella, Neodidymelliopsis, Ascochyta clinopodiicola, Didymella pomorum, Didymosphaeria variabile, Neocosmospora piperis and Neocucurbitaria cava.</title>
        <authorList>
            <person name="Hill R."/>
        </authorList>
    </citation>
    <scope>NUCLEOTIDE SEQUENCE</scope>
    <source>
        <strain evidence="9">IMI 355091</strain>
    </source>
</reference>
<feature type="transmembrane region" description="Helical" evidence="7">
    <location>
        <begin position="179"/>
        <end position="203"/>
    </location>
</feature>
<feature type="domain" description="Rhodopsin" evidence="8">
    <location>
        <begin position="21"/>
        <end position="272"/>
    </location>
</feature>
<dbReference type="OrthoDB" id="4329349at2759"/>
<sequence length="381" mass="42040">MPSTSVELWTLYAFGVAVTLLRAYARVSAVGYRELRPDDYLIWFALLIYTAQTILGYNVGVASRGLANNGMTDAQRSALSPDDLEYGWRVVGSKIQLAGWTTAPCLLWTLKTCVAFFYYRLTSGLGTYQKRINVAMGLIATTFIIVIMTIFLSCRPFNHYWQISPNPGNACQPAISKPIVWVTFVTNVSTDFFLFMIPIPMLWKSTLRLYKKIAATLVLSAGLLIIICATLKSIYVIVDPVNGGALAAEWGTRETFIAVVTTNLPMIFPLIKVWLQPLLPSTLRSSSNNRACKTPGSGFVTIGGGGASSHANKTPRSGTRISTNMTFDNESEERIFQDNEVKMQALHSPTESQRPQGGIIVSRQVSVTTESFGKDDTFRQV</sequence>
<evidence type="ECO:0000313" key="9">
    <source>
        <dbReference type="EMBL" id="KAJ4407988.1"/>
    </source>
</evidence>
<accession>A0A9W8ZGH2</accession>
<evidence type="ECO:0000256" key="7">
    <source>
        <dbReference type="SAM" id="Phobius"/>
    </source>
</evidence>
<dbReference type="Pfam" id="PF20684">
    <property type="entry name" value="Fung_rhodopsin"/>
    <property type="match status" value="1"/>
</dbReference>
<comment type="similarity">
    <text evidence="5">Belongs to the SAT4 family.</text>
</comment>
<protein>
    <recommendedName>
        <fullName evidence="8">Rhodopsin domain-containing protein</fullName>
    </recommendedName>
</protein>
<dbReference type="Proteomes" id="UP001140510">
    <property type="component" value="Unassembled WGS sequence"/>
</dbReference>
<feature type="transmembrane region" description="Helical" evidence="7">
    <location>
        <begin position="215"/>
        <end position="235"/>
    </location>
</feature>
<gene>
    <name evidence="9" type="ORF">N0V91_003654</name>
</gene>
<feature type="compositionally biased region" description="Polar residues" evidence="6">
    <location>
        <begin position="309"/>
        <end position="323"/>
    </location>
</feature>
<evidence type="ECO:0000256" key="2">
    <source>
        <dbReference type="ARBA" id="ARBA00022692"/>
    </source>
</evidence>
<organism evidence="9 10">
    <name type="scientific">Didymella pomorum</name>
    <dbReference type="NCBI Taxonomy" id="749634"/>
    <lineage>
        <taxon>Eukaryota</taxon>
        <taxon>Fungi</taxon>
        <taxon>Dikarya</taxon>
        <taxon>Ascomycota</taxon>
        <taxon>Pezizomycotina</taxon>
        <taxon>Dothideomycetes</taxon>
        <taxon>Pleosporomycetidae</taxon>
        <taxon>Pleosporales</taxon>
        <taxon>Pleosporineae</taxon>
        <taxon>Didymellaceae</taxon>
        <taxon>Didymella</taxon>
    </lineage>
</organism>
<dbReference type="EMBL" id="JAPEVA010000018">
    <property type="protein sequence ID" value="KAJ4407988.1"/>
    <property type="molecule type" value="Genomic_DNA"/>
</dbReference>
<evidence type="ECO:0000256" key="5">
    <source>
        <dbReference type="ARBA" id="ARBA00038359"/>
    </source>
</evidence>
<evidence type="ECO:0000256" key="1">
    <source>
        <dbReference type="ARBA" id="ARBA00004141"/>
    </source>
</evidence>